<evidence type="ECO:0000256" key="1">
    <source>
        <dbReference type="SAM" id="MobiDB-lite"/>
    </source>
</evidence>
<reference evidence="3" key="2">
    <citation type="journal article" date="2013" name="PLoS Genet.">
        <title>Comparative genome structure, secondary metabolite, and effector coding capacity across Cochliobolus pathogens.</title>
        <authorList>
            <person name="Condon B.J."/>
            <person name="Leng Y."/>
            <person name="Wu D."/>
            <person name="Bushley K.E."/>
            <person name="Ohm R.A."/>
            <person name="Otillar R."/>
            <person name="Martin J."/>
            <person name="Schackwitz W."/>
            <person name="Grimwood J."/>
            <person name="MohdZainudin N."/>
            <person name="Xue C."/>
            <person name="Wang R."/>
            <person name="Manning V.A."/>
            <person name="Dhillon B."/>
            <person name="Tu Z.J."/>
            <person name="Steffenson B.J."/>
            <person name="Salamov A."/>
            <person name="Sun H."/>
            <person name="Lowry S."/>
            <person name="LaButti K."/>
            <person name="Han J."/>
            <person name="Copeland A."/>
            <person name="Lindquist E."/>
            <person name="Barry K."/>
            <person name="Schmutz J."/>
            <person name="Baker S.E."/>
            <person name="Ciuffetti L.M."/>
            <person name="Grigoriev I.V."/>
            <person name="Zhong S."/>
            <person name="Turgeon B.G."/>
        </authorList>
    </citation>
    <scope>NUCLEOTIDE SEQUENCE [LARGE SCALE GENOMIC DNA]</scope>
    <source>
        <strain evidence="3">C5 / ATCC 48332 / race O</strain>
    </source>
</reference>
<keyword evidence="3" id="KW-1185">Reference proteome</keyword>
<protein>
    <submittedName>
        <fullName evidence="2">Uncharacterized protein</fullName>
    </submittedName>
</protein>
<feature type="compositionally biased region" description="Polar residues" evidence="1">
    <location>
        <begin position="92"/>
        <end position="102"/>
    </location>
</feature>
<dbReference type="Proteomes" id="UP000016936">
    <property type="component" value="Unassembled WGS sequence"/>
</dbReference>
<dbReference type="EMBL" id="KB445576">
    <property type="protein sequence ID" value="EMD91464.1"/>
    <property type="molecule type" value="Genomic_DNA"/>
</dbReference>
<evidence type="ECO:0000313" key="3">
    <source>
        <dbReference type="Proteomes" id="UP000016936"/>
    </source>
</evidence>
<proteinExistence type="predicted"/>
<reference evidence="2 3" key="1">
    <citation type="journal article" date="2012" name="PLoS Pathog.">
        <title>Diverse lifestyles and strategies of plant pathogenesis encoded in the genomes of eighteen Dothideomycetes fungi.</title>
        <authorList>
            <person name="Ohm R.A."/>
            <person name="Feau N."/>
            <person name="Henrissat B."/>
            <person name="Schoch C.L."/>
            <person name="Horwitz B.A."/>
            <person name="Barry K.W."/>
            <person name="Condon B.J."/>
            <person name="Copeland A.C."/>
            <person name="Dhillon B."/>
            <person name="Glaser F."/>
            <person name="Hesse C.N."/>
            <person name="Kosti I."/>
            <person name="LaButti K."/>
            <person name="Lindquist E.A."/>
            <person name="Lucas S."/>
            <person name="Salamov A.A."/>
            <person name="Bradshaw R.E."/>
            <person name="Ciuffetti L."/>
            <person name="Hamelin R.C."/>
            <person name="Kema G.H.J."/>
            <person name="Lawrence C."/>
            <person name="Scott J.A."/>
            <person name="Spatafora J.W."/>
            <person name="Turgeon B.G."/>
            <person name="de Wit P.J.G.M."/>
            <person name="Zhong S."/>
            <person name="Goodwin S.B."/>
            <person name="Grigoriev I.V."/>
        </authorList>
    </citation>
    <scope>NUCLEOTIDE SEQUENCE [LARGE SCALE GENOMIC DNA]</scope>
    <source>
        <strain evidence="3">C5 / ATCC 48332 / race O</strain>
    </source>
</reference>
<name>M2TYU5_COCH5</name>
<dbReference type="HOGENOM" id="CLU_2277214_0_0_1"/>
<evidence type="ECO:0000313" key="2">
    <source>
        <dbReference type="EMBL" id="EMD91464.1"/>
    </source>
</evidence>
<accession>M2TYU5</accession>
<dbReference type="AlphaFoldDB" id="M2TYU5"/>
<gene>
    <name evidence="2" type="ORF">COCHEDRAFT_1021461</name>
</gene>
<feature type="region of interest" description="Disordered" evidence="1">
    <location>
        <begin position="46"/>
        <end position="102"/>
    </location>
</feature>
<organism evidence="2 3">
    <name type="scientific">Cochliobolus heterostrophus (strain C5 / ATCC 48332 / race O)</name>
    <name type="common">Southern corn leaf blight fungus</name>
    <name type="synonym">Bipolaris maydis</name>
    <dbReference type="NCBI Taxonomy" id="701091"/>
    <lineage>
        <taxon>Eukaryota</taxon>
        <taxon>Fungi</taxon>
        <taxon>Dikarya</taxon>
        <taxon>Ascomycota</taxon>
        <taxon>Pezizomycotina</taxon>
        <taxon>Dothideomycetes</taxon>
        <taxon>Pleosporomycetidae</taxon>
        <taxon>Pleosporales</taxon>
        <taxon>Pleosporineae</taxon>
        <taxon>Pleosporaceae</taxon>
        <taxon>Bipolaris</taxon>
    </lineage>
</organism>
<sequence length="102" mass="11851">MLEPLTLDIELMLSHARRRRSSKRVRRCPHKIFAELTLTNLPQETDNLSRNISQGHVEKQQRQKINSTQRFAHISKKKKEEDPKSQKACPTPSHNSNPSFHG</sequence>